<dbReference type="EMBL" id="BMOK01000012">
    <property type="protein sequence ID" value="GGL60457.1"/>
    <property type="molecule type" value="Genomic_DNA"/>
</dbReference>
<evidence type="ECO:0000313" key="1">
    <source>
        <dbReference type="EMBL" id="GGL60457.1"/>
    </source>
</evidence>
<name>A0A917S5U0_9BACL</name>
<dbReference type="RefSeq" id="WP_188803955.1">
    <property type="nucleotide sequence ID" value="NZ_BMOK01000012.1"/>
</dbReference>
<reference evidence="1" key="2">
    <citation type="submission" date="2020-09" db="EMBL/GenBank/DDBJ databases">
        <authorList>
            <person name="Sun Q."/>
            <person name="Ohkuma M."/>
        </authorList>
    </citation>
    <scope>NUCLEOTIDE SEQUENCE</scope>
    <source>
        <strain evidence="1">JCM 15325</strain>
    </source>
</reference>
<reference evidence="1" key="1">
    <citation type="journal article" date="2014" name="Int. J. Syst. Evol. Microbiol.">
        <title>Complete genome sequence of Corynebacterium casei LMG S-19264T (=DSM 44701T), isolated from a smear-ripened cheese.</title>
        <authorList>
            <consortium name="US DOE Joint Genome Institute (JGI-PGF)"/>
            <person name="Walter F."/>
            <person name="Albersmeier A."/>
            <person name="Kalinowski J."/>
            <person name="Ruckert C."/>
        </authorList>
    </citation>
    <scope>NUCLEOTIDE SEQUENCE</scope>
    <source>
        <strain evidence="1">JCM 15325</strain>
    </source>
</reference>
<protein>
    <recommendedName>
        <fullName evidence="3">Transposase</fullName>
    </recommendedName>
</protein>
<organism evidence="1 2">
    <name type="scientific">Sporolactobacillus putidus</name>
    <dbReference type="NCBI Taxonomy" id="492735"/>
    <lineage>
        <taxon>Bacteria</taxon>
        <taxon>Bacillati</taxon>
        <taxon>Bacillota</taxon>
        <taxon>Bacilli</taxon>
        <taxon>Bacillales</taxon>
        <taxon>Sporolactobacillaceae</taxon>
        <taxon>Sporolactobacillus</taxon>
    </lineage>
</organism>
<keyword evidence="2" id="KW-1185">Reference proteome</keyword>
<proteinExistence type="predicted"/>
<accession>A0A917S5U0</accession>
<dbReference type="AlphaFoldDB" id="A0A917S5U0"/>
<dbReference type="Proteomes" id="UP000654670">
    <property type="component" value="Unassembled WGS sequence"/>
</dbReference>
<sequence>MHLSIQSELQLFAEELYEHLTPSFLENLARELGFVQRKRKLSGHATINFTKEETGIK</sequence>
<evidence type="ECO:0000313" key="2">
    <source>
        <dbReference type="Proteomes" id="UP000654670"/>
    </source>
</evidence>
<evidence type="ECO:0008006" key="3">
    <source>
        <dbReference type="Google" id="ProtNLM"/>
    </source>
</evidence>
<gene>
    <name evidence="1" type="ORF">GCM10007968_25590</name>
</gene>
<comment type="caution">
    <text evidence="1">The sequence shown here is derived from an EMBL/GenBank/DDBJ whole genome shotgun (WGS) entry which is preliminary data.</text>
</comment>